<comment type="caution">
    <text evidence="3">The sequence shown here is derived from an EMBL/GenBank/DDBJ whole genome shotgun (WGS) entry which is preliminary data.</text>
</comment>
<dbReference type="Proteomes" id="UP001589789">
    <property type="component" value="Unassembled WGS sequence"/>
</dbReference>
<gene>
    <name evidence="3" type="ORF">ACFFIC_27600</name>
</gene>
<evidence type="ECO:0008006" key="5">
    <source>
        <dbReference type="Google" id="ProtNLM"/>
    </source>
</evidence>
<evidence type="ECO:0000313" key="3">
    <source>
        <dbReference type="EMBL" id="MFC0389279.1"/>
    </source>
</evidence>
<keyword evidence="4" id="KW-1185">Reference proteome</keyword>
<name>A0ABV6J1D8_9PROT</name>
<evidence type="ECO:0000256" key="1">
    <source>
        <dbReference type="SAM" id="MobiDB-lite"/>
    </source>
</evidence>
<evidence type="ECO:0000313" key="4">
    <source>
        <dbReference type="Proteomes" id="UP001589789"/>
    </source>
</evidence>
<dbReference type="EMBL" id="JBHLVZ010000099">
    <property type="protein sequence ID" value="MFC0389279.1"/>
    <property type="molecule type" value="Genomic_DNA"/>
</dbReference>
<feature type="signal peptide" evidence="2">
    <location>
        <begin position="1"/>
        <end position="23"/>
    </location>
</feature>
<evidence type="ECO:0000256" key="2">
    <source>
        <dbReference type="SAM" id="SignalP"/>
    </source>
</evidence>
<sequence>MIRLQLPGLPLLLVALAAMPVAAETCSSSTLASTEFATARWCGDPPAAGTLRMARKGGRAEDFLDVPLDTFREVVRTPNVSRYVAEEIVPRFERRPVTTVPPRSVLHRAGRAVPPDEAPAPHSSSSRPR</sequence>
<feature type="chain" id="PRO_5047380687" description="KTSC domain-containing protein" evidence="2">
    <location>
        <begin position="24"/>
        <end position="129"/>
    </location>
</feature>
<organism evidence="3 4">
    <name type="scientific">Muricoccus vinaceus</name>
    <dbReference type="NCBI Taxonomy" id="424704"/>
    <lineage>
        <taxon>Bacteria</taxon>
        <taxon>Pseudomonadati</taxon>
        <taxon>Pseudomonadota</taxon>
        <taxon>Alphaproteobacteria</taxon>
        <taxon>Acetobacterales</taxon>
        <taxon>Roseomonadaceae</taxon>
        <taxon>Muricoccus</taxon>
    </lineage>
</organism>
<dbReference type="RefSeq" id="WP_377056509.1">
    <property type="nucleotide sequence ID" value="NZ_JBHLVZ010000099.1"/>
</dbReference>
<keyword evidence="2" id="KW-0732">Signal</keyword>
<feature type="region of interest" description="Disordered" evidence="1">
    <location>
        <begin position="96"/>
        <end position="129"/>
    </location>
</feature>
<accession>A0ABV6J1D8</accession>
<proteinExistence type="predicted"/>
<protein>
    <recommendedName>
        <fullName evidence="5">KTSC domain-containing protein</fullName>
    </recommendedName>
</protein>
<reference evidence="3 4" key="1">
    <citation type="submission" date="2024-09" db="EMBL/GenBank/DDBJ databases">
        <authorList>
            <person name="Sun Q."/>
            <person name="Mori K."/>
        </authorList>
    </citation>
    <scope>NUCLEOTIDE SEQUENCE [LARGE SCALE GENOMIC DNA]</scope>
    <source>
        <strain evidence="3 4">CCM 7468</strain>
    </source>
</reference>